<dbReference type="OrthoDB" id="5500241at2"/>
<evidence type="ECO:0000259" key="1">
    <source>
        <dbReference type="PROSITE" id="PS50965"/>
    </source>
</evidence>
<proteinExistence type="predicted"/>
<dbReference type="Proteomes" id="UP000267448">
    <property type="component" value="Unassembled WGS sequence"/>
</dbReference>
<sequence>MILKTKSLQSSKTPQSIAGQKQEQSVAFFLRRAFKTHKQVLVINDFKFTFNDETAQIDHLIIYPYGFVLIESKSIKGHVKVNKQEEWTRSHNNKWQGMASPIKQVELQQALLRELLKEHKSEMLGKLLGVKQQGFNMRCWDHLCAISSDAVIDRKTIPAAISDKLVKSEFLVDKLNKVMNIKNRFMRVVNFSDTRPFFSEEELDSIGSFLLKQNIESQQIEPTAANSTTYTTTPAPSDPQQIQVPTAVYQTEAKKTSTTQSYLCCKHCGESTNYAPMYGKFGYYIKCNQCTKNTPMKQACPQCQSKNTKVQKRKETYTLNCQDCSSGTLLI</sequence>
<evidence type="ECO:0000313" key="3">
    <source>
        <dbReference type="Proteomes" id="UP000267448"/>
    </source>
</evidence>
<dbReference type="PROSITE" id="PS50965">
    <property type="entry name" value="NERD"/>
    <property type="match status" value="1"/>
</dbReference>
<comment type="caution">
    <text evidence="2">The sequence shown here is derived from an EMBL/GenBank/DDBJ whole genome shotgun (WGS) entry which is preliminary data.</text>
</comment>
<dbReference type="EMBL" id="RXNU01000001">
    <property type="protein sequence ID" value="RTR40559.1"/>
    <property type="molecule type" value="Genomic_DNA"/>
</dbReference>
<protein>
    <submittedName>
        <fullName evidence="2">Nuclease</fullName>
    </submittedName>
</protein>
<name>A0A431WYR9_9GAMM</name>
<evidence type="ECO:0000313" key="2">
    <source>
        <dbReference type="EMBL" id="RTR40559.1"/>
    </source>
</evidence>
<dbReference type="SUPFAM" id="SSF75689">
    <property type="entry name" value="Zinc-binding domain of translation initiation factor 2 beta"/>
    <property type="match status" value="1"/>
</dbReference>
<dbReference type="AlphaFoldDB" id="A0A431WYR9"/>
<feature type="domain" description="NERD" evidence="1">
    <location>
        <begin position="18"/>
        <end position="135"/>
    </location>
</feature>
<keyword evidence="3" id="KW-1185">Reference proteome</keyword>
<dbReference type="GO" id="GO:0003743">
    <property type="term" value="F:translation initiation factor activity"/>
    <property type="evidence" value="ECO:0007669"/>
    <property type="project" value="InterPro"/>
</dbReference>
<accession>A0A431WYR9</accession>
<dbReference type="InterPro" id="IPR011528">
    <property type="entry name" value="NERD"/>
</dbReference>
<reference evidence="2 3" key="1">
    <citation type="submission" date="2018-12" db="EMBL/GenBank/DDBJ databases">
        <authorList>
            <person name="Yu L."/>
        </authorList>
    </citation>
    <scope>NUCLEOTIDE SEQUENCE [LARGE SCALE GENOMIC DNA]</scope>
    <source>
        <strain evidence="2 3">HAW-EB2</strain>
    </source>
</reference>
<dbReference type="RefSeq" id="WP_126517902.1">
    <property type="nucleotide sequence ID" value="NZ_RXNU01000001.1"/>
</dbReference>
<dbReference type="Pfam" id="PF08378">
    <property type="entry name" value="NERD"/>
    <property type="match status" value="1"/>
</dbReference>
<gene>
    <name evidence="2" type="ORF">EKG38_01160</name>
</gene>
<organism evidence="2 3">
    <name type="scientific">Shewanella canadensis</name>
    <dbReference type="NCBI Taxonomy" id="271096"/>
    <lineage>
        <taxon>Bacteria</taxon>
        <taxon>Pseudomonadati</taxon>
        <taxon>Pseudomonadota</taxon>
        <taxon>Gammaproteobacteria</taxon>
        <taxon>Alteromonadales</taxon>
        <taxon>Shewanellaceae</taxon>
        <taxon>Shewanella</taxon>
    </lineage>
</organism>
<dbReference type="InterPro" id="IPR016190">
    <property type="entry name" value="Transl_init_fac_IF2/IF5_Zn-bd"/>
</dbReference>